<dbReference type="PANTHER" id="PTHR45712:SF22">
    <property type="entry name" value="INSULIN-LIKE GROWTH FACTOR-BINDING PROTEIN COMPLEX ACID LABILE SUBUNIT"/>
    <property type="match status" value="1"/>
</dbReference>
<sequence length="594" mass="66744">MVTFLGLSFVFLLPFFDLCDSTLAIPQCRESFRVFKGNIYGATYANYEVPVDSQQFSLTSFPFICTDFATKQRYGWMNADVYKSGQFLPNYCAPGCIHQVAFTGSITCGIRRPPMVWGPLNPSTVETTNCDDLNLPMHNYSFAQQAVLGVSDGIPDSALKYLASFPWKGIQLYNQFDNETAFSLTIKYLLDNVPTIEELYVIPAIYSFQQDMTNIFNLTTTREWKVISFESVAFPDGLIYQTTSLKALRFYKSKIATIPSWVQKQKNLQYLQIDNDNAVASLTGLELIADLPLEHLFLPRCNLKTLNSPLVTTSSLISLDLSCNPFESLPNDFFKSTPNLLFLQLGGNNLGSLDAELLAPLTQLRTLDIGRQYPYGSFWATGGTMSWLEVVSSTESCRAYGNDANETRIQTFTPDHLPNPEKMMIFEMMLQTKINLTQDYFVPFENLIGLSIGGLNLQSLDGLGIENLTDISILRASLNPLQDENWLSDSIVMNLPKLNVIYVTQSTPLYAPPSMIALAKTQSLASAQFQQDLQVQNNRPMTMNYCDYNLLMNVLLTTPLNESCSSMSTQVLSQANQLITTKYMKQKAYPIIFE</sequence>
<dbReference type="Gene3D" id="3.80.10.10">
    <property type="entry name" value="Ribonuclease Inhibitor"/>
    <property type="match status" value="1"/>
</dbReference>
<evidence type="ECO:0000256" key="2">
    <source>
        <dbReference type="ARBA" id="ARBA00022737"/>
    </source>
</evidence>
<feature type="chain" id="PRO_5042193305" evidence="3">
    <location>
        <begin position="25"/>
        <end position="594"/>
    </location>
</feature>
<name>A0AAF3EZ61_9BILA</name>
<dbReference type="WBParaSite" id="MBELARI_LOCUS19531">
    <property type="protein sequence ID" value="MBELARI_LOCUS19531"/>
    <property type="gene ID" value="MBELARI_LOCUS19531"/>
</dbReference>
<dbReference type="InterPro" id="IPR001611">
    <property type="entry name" value="Leu-rich_rpt"/>
</dbReference>
<dbReference type="AlphaFoldDB" id="A0AAF3EZ61"/>
<dbReference type="InterPro" id="IPR050333">
    <property type="entry name" value="SLRP"/>
</dbReference>
<protein>
    <submittedName>
        <fullName evidence="5">Leucine-rich repeat domain-containing protein</fullName>
    </submittedName>
</protein>
<evidence type="ECO:0000313" key="4">
    <source>
        <dbReference type="Proteomes" id="UP000887575"/>
    </source>
</evidence>
<evidence type="ECO:0000313" key="5">
    <source>
        <dbReference type="WBParaSite" id="MBELARI_LOCUS19531"/>
    </source>
</evidence>
<organism evidence="4 5">
    <name type="scientific">Mesorhabditis belari</name>
    <dbReference type="NCBI Taxonomy" id="2138241"/>
    <lineage>
        <taxon>Eukaryota</taxon>
        <taxon>Metazoa</taxon>
        <taxon>Ecdysozoa</taxon>
        <taxon>Nematoda</taxon>
        <taxon>Chromadorea</taxon>
        <taxon>Rhabditida</taxon>
        <taxon>Rhabditina</taxon>
        <taxon>Rhabditomorpha</taxon>
        <taxon>Rhabditoidea</taxon>
        <taxon>Rhabditidae</taxon>
        <taxon>Mesorhabditinae</taxon>
        <taxon>Mesorhabditis</taxon>
    </lineage>
</organism>
<keyword evidence="1" id="KW-0433">Leucine-rich repeat</keyword>
<accession>A0AAF3EZ61</accession>
<evidence type="ECO:0000256" key="1">
    <source>
        <dbReference type="ARBA" id="ARBA00022614"/>
    </source>
</evidence>
<keyword evidence="2" id="KW-0677">Repeat</keyword>
<dbReference type="SUPFAM" id="SSF52058">
    <property type="entry name" value="L domain-like"/>
    <property type="match status" value="1"/>
</dbReference>
<keyword evidence="3" id="KW-0732">Signal</keyword>
<dbReference type="PANTHER" id="PTHR45712">
    <property type="entry name" value="AGAP008170-PA"/>
    <property type="match status" value="1"/>
</dbReference>
<feature type="signal peptide" evidence="3">
    <location>
        <begin position="1"/>
        <end position="24"/>
    </location>
</feature>
<proteinExistence type="predicted"/>
<reference evidence="5" key="1">
    <citation type="submission" date="2024-02" db="UniProtKB">
        <authorList>
            <consortium name="WormBaseParasite"/>
        </authorList>
    </citation>
    <scope>IDENTIFICATION</scope>
</reference>
<dbReference type="InterPro" id="IPR032675">
    <property type="entry name" value="LRR_dom_sf"/>
</dbReference>
<evidence type="ECO:0000256" key="3">
    <source>
        <dbReference type="SAM" id="SignalP"/>
    </source>
</evidence>
<dbReference type="Pfam" id="PF13855">
    <property type="entry name" value="LRR_8"/>
    <property type="match status" value="1"/>
</dbReference>
<dbReference type="Proteomes" id="UP000887575">
    <property type="component" value="Unassembled WGS sequence"/>
</dbReference>
<dbReference type="PROSITE" id="PS51450">
    <property type="entry name" value="LRR"/>
    <property type="match status" value="1"/>
</dbReference>
<keyword evidence="4" id="KW-1185">Reference proteome</keyword>